<dbReference type="SMART" id="SM00382">
    <property type="entry name" value="AAA"/>
    <property type="match status" value="1"/>
</dbReference>
<dbReference type="PROSITE" id="PS00211">
    <property type="entry name" value="ABC_TRANSPORTER_1"/>
    <property type="match status" value="1"/>
</dbReference>
<dbReference type="Gene3D" id="3.40.50.300">
    <property type="entry name" value="P-loop containing nucleotide triphosphate hydrolases"/>
    <property type="match status" value="1"/>
</dbReference>
<comment type="caution">
    <text evidence="5">The sequence shown here is derived from an EMBL/GenBank/DDBJ whole genome shotgun (WGS) entry which is preliminary data.</text>
</comment>
<protein>
    <submittedName>
        <fullName evidence="5">Iron(III) transport system ATP-binding protein</fullName>
    </submittedName>
</protein>
<dbReference type="Gene3D" id="2.40.50.100">
    <property type="match status" value="1"/>
</dbReference>
<accession>A0A4R8M2P3</accession>
<keyword evidence="1" id="KW-0813">Transport</keyword>
<evidence type="ECO:0000313" key="5">
    <source>
        <dbReference type="EMBL" id="TDY53600.1"/>
    </source>
</evidence>
<dbReference type="GO" id="GO:0043190">
    <property type="term" value="C:ATP-binding cassette (ABC) transporter complex"/>
    <property type="evidence" value="ECO:0007669"/>
    <property type="project" value="InterPro"/>
</dbReference>
<keyword evidence="6" id="KW-1185">Reference proteome</keyword>
<dbReference type="InterPro" id="IPR003439">
    <property type="entry name" value="ABC_transporter-like_ATP-bd"/>
</dbReference>
<dbReference type="FunFam" id="3.40.50.300:FF:000042">
    <property type="entry name" value="Maltose/maltodextrin ABC transporter, ATP-binding protein"/>
    <property type="match status" value="1"/>
</dbReference>
<organism evidence="5 6">
    <name type="scientific">Aminivibrio pyruvatiphilus</name>
    <dbReference type="NCBI Taxonomy" id="1005740"/>
    <lineage>
        <taxon>Bacteria</taxon>
        <taxon>Thermotogati</taxon>
        <taxon>Synergistota</taxon>
        <taxon>Synergistia</taxon>
        <taxon>Synergistales</taxon>
        <taxon>Aminobacteriaceae</taxon>
        <taxon>Aminivibrio</taxon>
    </lineage>
</organism>
<dbReference type="InterPro" id="IPR003593">
    <property type="entry name" value="AAA+_ATPase"/>
</dbReference>
<evidence type="ECO:0000259" key="4">
    <source>
        <dbReference type="PROSITE" id="PS50893"/>
    </source>
</evidence>
<dbReference type="GO" id="GO:0016887">
    <property type="term" value="F:ATP hydrolysis activity"/>
    <property type="evidence" value="ECO:0007669"/>
    <property type="project" value="InterPro"/>
</dbReference>
<dbReference type="PROSITE" id="PS50893">
    <property type="entry name" value="ABC_TRANSPORTER_2"/>
    <property type="match status" value="1"/>
</dbReference>
<feature type="domain" description="ABC transporter" evidence="4">
    <location>
        <begin position="3"/>
        <end position="240"/>
    </location>
</feature>
<dbReference type="SUPFAM" id="SSF52540">
    <property type="entry name" value="P-loop containing nucleoside triphosphate hydrolases"/>
    <property type="match status" value="1"/>
</dbReference>
<dbReference type="Pfam" id="PF00005">
    <property type="entry name" value="ABC_tran"/>
    <property type="match status" value="1"/>
</dbReference>
<dbReference type="InterPro" id="IPR050093">
    <property type="entry name" value="ABC_SmlMolc_Importer"/>
</dbReference>
<dbReference type="OrthoDB" id="9802264at2"/>
<dbReference type="PANTHER" id="PTHR42781:SF4">
    <property type="entry name" value="SPERMIDINE_PUTRESCINE IMPORT ATP-BINDING PROTEIN POTA"/>
    <property type="match status" value="1"/>
</dbReference>
<dbReference type="InterPro" id="IPR013611">
    <property type="entry name" value="Transp-assoc_OB_typ2"/>
</dbReference>
<dbReference type="RefSeq" id="WP_133959142.1">
    <property type="nucleotide sequence ID" value="NZ_SORI01000030.1"/>
</dbReference>
<gene>
    <name evidence="5" type="ORF">C8D99_13020</name>
</gene>
<evidence type="ECO:0000313" key="6">
    <source>
        <dbReference type="Proteomes" id="UP000295066"/>
    </source>
</evidence>
<sequence length="357" mass="39146">MKLRIDSLVKDFGSFDDPGGLFRAVDSVSLEVDDGELVTLLGPSGCGKTTLLRMIAGFEDPTSGDIFFGEQRMNDVPPNRRNAAMVFQSYAIFPHLNVRDNIAFGLRLRKLTDREIRERTENVVDLVGLGGMEARQPSQLSGGQQQRVALARAVVMEPSLLLFDEPLSNLDAKLREQMRIDIRKLQQRLGITSIYVTHDQIEAMSISDRVVVMNRGKIEQTGAPRELYSKPANRFVASFIGKAAFLPGEKAAAGWTLLGRPWNPEAGESLIPGKYDIMVRPEGVRLSPAGSGTGHLDGTVIRSTYLGSVMEYEVDLPGTEPVTVHIPNPFERNPLAPGAAAELTLIPEGLHFLPAEK</sequence>
<dbReference type="Proteomes" id="UP000295066">
    <property type="component" value="Unassembled WGS sequence"/>
</dbReference>
<dbReference type="SUPFAM" id="SSF50331">
    <property type="entry name" value="MOP-like"/>
    <property type="match status" value="1"/>
</dbReference>
<dbReference type="InterPro" id="IPR027417">
    <property type="entry name" value="P-loop_NTPase"/>
</dbReference>
<name>A0A4R8M2P3_9BACT</name>
<dbReference type="GO" id="GO:0140359">
    <property type="term" value="F:ABC-type transporter activity"/>
    <property type="evidence" value="ECO:0007669"/>
    <property type="project" value="UniProtKB-ARBA"/>
</dbReference>
<dbReference type="InterPro" id="IPR008995">
    <property type="entry name" value="Mo/tungstate-bd_C_term_dom"/>
</dbReference>
<dbReference type="Pfam" id="PF08402">
    <property type="entry name" value="TOBE_2"/>
    <property type="match status" value="1"/>
</dbReference>
<dbReference type="AlphaFoldDB" id="A0A4R8M2P3"/>
<reference evidence="5 6" key="1">
    <citation type="submission" date="2019-03" db="EMBL/GenBank/DDBJ databases">
        <title>Genomic Encyclopedia of Type Strains, Phase IV (KMG-IV): sequencing the most valuable type-strain genomes for metagenomic binning, comparative biology and taxonomic classification.</title>
        <authorList>
            <person name="Goeker M."/>
        </authorList>
    </citation>
    <scope>NUCLEOTIDE SEQUENCE [LARGE SCALE GENOMIC DNA]</scope>
    <source>
        <strain evidence="5 6">DSM 25964</strain>
    </source>
</reference>
<proteinExistence type="predicted"/>
<dbReference type="InterPro" id="IPR017871">
    <property type="entry name" value="ABC_transporter-like_CS"/>
</dbReference>
<keyword evidence="2" id="KW-0547">Nucleotide-binding</keyword>
<dbReference type="EMBL" id="SORI01000030">
    <property type="protein sequence ID" value="TDY53600.1"/>
    <property type="molecule type" value="Genomic_DNA"/>
</dbReference>
<evidence type="ECO:0000256" key="2">
    <source>
        <dbReference type="ARBA" id="ARBA00022741"/>
    </source>
</evidence>
<evidence type="ECO:0000256" key="1">
    <source>
        <dbReference type="ARBA" id="ARBA00022448"/>
    </source>
</evidence>
<keyword evidence="3 5" id="KW-0067">ATP-binding</keyword>
<evidence type="ECO:0000256" key="3">
    <source>
        <dbReference type="ARBA" id="ARBA00022840"/>
    </source>
</evidence>
<dbReference type="GO" id="GO:0005524">
    <property type="term" value="F:ATP binding"/>
    <property type="evidence" value="ECO:0007669"/>
    <property type="project" value="UniProtKB-KW"/>
</dbReference>
<dbReference type="PANTHER" id="PTHR42781">
    <property type="entry name" value="SPERMIDINE/PUTRESCINE IMPORT ATP-BINDING PROTEIN POTA"/>
    <property type="match status" value="1"/>
</dbReference>